<evidence type="ECO:0000256" key="1">
    <source>
        <dbReference type="ARBA" id="ARBA00000798"/>
    </source>
</evidence>
<keyword evidence="4" id="KW-0443">Lipid metabolism</keyword>
<dbReference type="STRING" id="1747903.ASR47_1001417"/>
<reference evidence="6 7" key="1">
    <citation type="submission" date="2016-04" db="EMBL/GenBank/DDBJ databases">
        <title>Draft genome sequence of Janthinobacterium psychrotolerans sp. nov., isolated from freshwater sediments in Denmark.</title>
        <authorList>
            <person name="Gong X."/>
            <person name="Skrivergaard S."/>
            <person name="Korsgaard B.S."/>
            <person name="Schreiber L."/>
            <person name="Marshall I.P."/>
            <person name="Finster K."/>
            <person name="Schramm A."/>
        </authorList>
    </citation>
    <scope>NUCLEOTIDE SEQUENCE [LARGE SCALE GENOMIC DNA]</scope>
    <source>
        <strain evidence="6 7">S3-2</strain>
    </source>
</reference>
<dbReference type="PANTHER" id="PTHR18896:SF76">
    <property type="entry name" value="PHOSPHOLIPASE"/>
    <property type="match status" value="1"/>
</dbReference>
<keyword evidence="2" id="KW-0677">Repeat</keyword>
<comment type="caution">
    <text evidence="6">The sequence shown here is derived from an EMBL/GenBank/DDBJ whole genome shotgun (WGS) entry which is preliminary data.</text>
</comment>
<dbReference type="SMART" id="SM00155">
    <property type="entry name" value="PLDc"/>
    <property type="match status" value="2"/>
</dbReference>
<evidence type="ECO:0000256" key="3">
    <source>
        <dbReference type="ARBA" id="ARBA00022801"/>
    </source>
</evidence>
<dbReference type="Proteomes" id="UP000092713">
    <property type="component" value="Unassembled WGS sequence"/>
</dbReference>
<dbReference type="InterPro" id="IPR001736">
    <property type="entry name" value="PLipase_D/transphosphatidylase"/>
</dbReference>
<organism evidence="6 7">
    <name type="scientific">Janthinobacterium psychrotolerans</name>
    <dbReference type="NCBI Taxonomy" id="1747903"/>
    <lineage>
        <taxon>Bacteria</taxon>
        <taxon>Pseudomonadati</taxon>
        <taxon>Pseudomonadota</taxon>
        <taxon>Betaproteobacteria</taxon>
        <taxon>Burkholderiales</taxon>
        <taxon>Oxalobacteraceae</taxon>
        <taxon>Janthinobacterium</taxon>
    </lineage>
</organism>
<dbReference type="EMBL" id="LOCQ01000062">
    <property type="protein sequence ID" value="OBV36939.1"/>
    <property type="molecule type" value="Genomic_DNA"/>
</dbReference>
<feature type="domain" description="PLD phosphodiesterase" evidence="5">
    <location>
        <begin position="567"/>
        <end position="594"/>
    </location>
</feature>
<dbReference type="PATRIC" id="fig|1747903.4.peg.431"/>
<keyword evidence="3" id="KW-0378">Hydrolase</keyword>
<dbReference type="GO" id="GO:0009395">
    <property type="term" value="P:phospholipid catabolic process"/>
    <property type="evidence" value="ECO:0007669"/>
    <property type="project" value="TreeGrafter"/>
</dbReference>
<comment type="catalytic activity">
    <reaction evidence="1">
        <text>a 1,2-diacyl-sn-glycero-3-phosphocholine + H2O = a 1,2-diacyl-sn-glycero-3-phosphate + choline + H(+)</text>
        <dbReference type="Rhea" id="RHEA:14445"/>
        <dbReference type="ChEBI" id="CHEBI:15354"/>
        <dbReference type="ChEBI" id="CHEBI:15377"/>
        <dbReference type="ChEBI" id="CHEBI:15378"/>
        <dbReference type="ChEBI" id="CHEBI:57643"/>
        <dbReference type="ChEBI" id="CHEBI:58608"/>
        <dbReference type="EC" id="3.1.4.4"/>
    </reaction>
</comment>
<gene>
    <name evidence="6" type="ORF">ASR47_1001417</name>
</gene>
<dbReference type="OrthoDB" id="8828485at2"/>
<evidence type="ECO:0000313" key="7">
    <source>
        <dbReference type="Proteomes" id="UP000092713"/>
    </source>
</evidence>
<protein>
    <submittedName>
        <fullName evidence="6">PLD-like domain-containing protein</fullName>
    </submittedName>
</protein>
<dbReference type="PROSITE" id="PS50035">
    <property type="entry name" value="PLD"/>
    <property type="match status" value="1"/>
</dbReference>
<dbReference type="SUPFAM" id="SSF56024">
    <property type="entry name" value="Phospholipase D/nuclease"/>
    <property type="match status" value="2"/>
</dbReference>
<dbReference type="PANTHER" id="PTHR18896">
    <property type="entry name" value="PHOSPHOLIPASE D"/>
    <property type="match status" value="1"/>
</dbReference>
<dbReference type="GO" id="GO:0004630">
    <property type="term" value="F:phospholipase D activity"/>
    <property type="evidence" value="ECO:0007669"/>
    <property type="project" value="UniProtKB-EC"/>
</dbReference>
<keyword evidence="7" id="KW-1185">Reference proteome</keyword>
<name>A0A1A7BW19_9BURK</name>
<evidence type="ECO:0000259" key="5">
    <source>
        <dbReference type="PROSITE" id="PS50035"/>
    </source>
</evidence>
<dbReference type="AlphaFoldDB" id="A0A1A7BW19"/>
<dbReference type="InterPro" id="IPR015679">
    <property type="entry name" value="PLipase_D_fam"/>
</dbReference>
<sequence>MADTSRRIETTHIDEVGRTAASSLQWLLENRNLKGNATHPITHNNKLTLFICGQEAFADIAAEIARAKDSIDLCCWGFDPGMELVRGNSATWPRGETFGDLLIDATTRRHLRVRLLIWHDRIGSPMVHNMPGHSHGTSPWKNSSQRADDISAKGSLAMLQDAVATRAMISGGYRGDRIPPEDIPMLAREEYCYSWYGAAFKGLFGNLEIRLRHGDSHAIGKSIATETSQPHGLTMGEIEKPGMSYLGTHHQKTILIDFSHEKGSKAVGYVMGLNSVTDYWDTTAHLLDDTRREQGGPHERRECLQGMAADGGFATLKPYQDYACRIDGGKALIALYNNFVKAWDRAIDDRTHQAAEECVSWYSSCKNPPAQLLRKAGPDDSTVQIVLTQPEEQDKTIKETYFRAVTQASLAAGYLYVENQYFQYEDWARHLLAERKKVVAAWNAGSVKAGKSLEDMPIMHVFIVIPVPERAQMVPRTYDTLAALGQHDGMTGQNKMIDDYNKLPKTRHVRGGFGITNEVEVKLPDVVRHSNGINKPGAMTLESEFGLKVSVAMLNVSAFDTDRWRYREIYIHSKLMLVDDVFMTLGSANLNQRSMAVDSEINIATVDYRVAADLRKRVWRMHSGGLVDGGGGTKSEIASAFGKWRELMGANQKKKFGKSGNSVLKKMTGFLLPLEDKRSSTIRLG</sequence>
<dbReference type="RefSeq" id="WP_065310698.1">
    <property type="nucleotide sequence ID" value="NZ_LOCQ01000062.1"/>
</dbReference>
<evidence type="ECO:0000313" key="6">
    <source>
        <dbReference type="EMBL" id="OBV36939.1"/>
    </source>
</evidence>
<proteinExistence type="predicted"/>
<evidence type="ECO:0000256" key="4">
    <source>
        <dbReference type="ARBA" id="ARBA00023098"/>
    </source>
</evidence>
<dbReference type="InterPro" id="IPR025202">
    <property type="entry name" value="PLD-like_dom"/>
</dbReference>
<evidence type="ECO:0000256" key="2">
    <source>
        <dbReference type="ARBA" id="ARBA00022737"/>
    </source>
</evidence>
<dbReference type="Pfam" id="PF13091">
    <property type="entry name" value="PLDc_2"/>
    <property type="match status" value="1"/>
</dbReference>
<dbReference type="Gene3D" id="3.30.870.10">
    <property type="entry name" value="Endonuclease Chain A"/>
    <property type="match status" value="2"/>
</dbReference>
<accession>A0A1A7BW19</accession>